<protein>
    <submittedName>
        <fullName evidence="3">Propionyl-CoA carboxylase</fullName>
        <ecNumber evidence="3">6.4.1.3</ecNumber>
    </submittedName>
</protein>
<comment type="caution">
    <text evidence="3">The sequence shown here is derived from an EMBL/GenBank/DDBJ whole genome shotgun (WGS) entry which is preliminary data.</text>
</comment>
<dbReference type="GO" id="GO:0004658">
    <property type="term" value="F:propionyl-CoA carboxylase activity"/>
    <property type="evidence" value="ECO:0007669"/>
    <property type="project" value="UniProtKB-EC"/>
</dbReference>
<dbReference type="GO" id="GO:0004485">
    <property type="term" value="F:methylcrotonoyl-CoA carboxylase activity"/>
    <property type="evidence" value="ECO:0007669"/>
    <property type="project" value="TreeGrafter"/>
</dbReference>
<organism evidence="3 4">
    <name type="scientific">Dethiobacter alkaliphilus AHT 1</name>
    <dbReference type="NCBI Taxonomy" id="555088"/>
    <lineage>
        <taxon>Bacteria</taxon>
        <taxon>Bacillati</taxon>
        <taxon>Bacillota</taxon>
        <taxon>Dethiobacteria</taxon>
        <taxon>Dethiobacterales</taxon>
        <taxon>Dethiobacteraceae</taxon>
        <taxon>Dethiobacter</taxon>
    </lineage>
</organism>
<evidence type="ECO:0000259" key="2">
    <source>
        <dbReference type="PROSITE" id="PS50989"/>
    </source>
</evidence>
<sequence>MTQDKRQENYEFWLERDQELLARREEAYNVGGEKQLQRLAKQGKMPARQLVEMLIDEDSDFYEVGLDAGYDIGYPEQPHIPGGGVITGVGKIHGKDCMIFANESRMTAGTYYPITLKKHMRAQKIAEQCGLPCVYIADSGGIFLPLQRECFADEGMFGTMFYNMTRMSAKGIKQYTLSTGGNTAGGAYMVYLACESIMIDKLAYAFLAGPPMVRSAIGEEVSAEDLGGAYVHTQHSGGCDHFVSTQEEGIQKLREIIAFDPPQKFHGHRFESWDEPLYGPDELMANMPADPYKPIDIKDVIKCIADGSYFQEYKANYAPGRGDNIICGKIWLKGMPVGIVASNRNGVIFLEGARKATEWVVRCGNDKTPLLYIQNSPGYMVGSNEEWNGIGKYGSDMVRACSCVEVPKIQWVIGPDHGAANYGMCGRAYNPRFVFHTMRARTTVMAGRTAAFILESIERKNKKKQGEEIDEAKMTEFRNKMVERYDRDGHPYVTGSLLFHDGIITWPEARDKLARGFELALREPVAESKFGNFKF</sequence>
<keyword evidence="3" id="KW-0436">Ligase</keyword>
<reference evidence="3 4" key="1">
    <citation type="submission" date="2009-02" db="EMBL/GenBank/DDBJ databases">
        <title>Sequencing of the draft genome and assembly of Dethiobacter alkaliphilus AHT 1.</title>
        <authorList>
            <consortium name="US DOE Joint Genome Institute (JGI-PGF)"/>
            <person name="Lucas S."/>
            <person name="Copeland A."/>
            <person name="Lapidus A."/>
            <person name="Glavina del Rio T."/>
            <person name="Dalin E."/>
            <person name="Tice H."/>
            <person name="Bruce D."/>
            <person name="Goodwin L."/>
            <person name="Pitluck S."/>
            <person name="Larimer F."/>
            <person name="Land M.L."/>
            <person name="Hauser L."/>
            <person name="Muyzer G."/>
        </authorList>
    </citation>
    <scope>NUCLEOTIDE SEQUENCE [LARGE SCALE GENOMIC DNA]</scope>
    <source>
        <strain evidence="3 4">AHT 1</strain>
    </source>
</reference>
<dbReference type="EC" id="6.4.1.3" evidence="3"/>
<evidence type="ECO:0000313" key="3">
    <source>
        <dbReference type="EMBL" id="EEG78082.1"/>
    </source>
</evidence>
<dbReference type="InterPro" id="IPR011762">
    <property type="entry name" value="COA_CT_N"/>
</dbReference>
<dbReference type="GO" id="GO:1905202">
    <property type="term" value="C:methylcrotonoyl-CoA carboxylase complex"/>
    <property type="evidence" value="ECO:0007669"/>
    <property type="project" value="TreeGrafter"/>
</dbReference>
<dbReference type="GO" id="GO:0006552">
    <property type="term" value="P:L-leucine catabolic process"/>
    <property type="evidence" value="ECO:0007669"/>
    <property type="project" value="TreeGrafter"/>
</dbReference>
<feature type="domain" description="CoA carboxyltransferase C-terminal" evidence="2">
    <location>
        <begin position="279"/>
        <end position="527"/>
    </location>
</feature>
<dbReference type="OrthoDB" id="9803706at2"/>
<dbReference type="AlphaFoldDB" id="C0GEQ0"/>
<dbReference type="RefSeq" id="WP_008515379.1">
    <property type="nucleotide sequence ID" value="NZ_ACJM01000004.1"/>
</dbReference>
<dbReference type="eggNOG" id="COG4799">
    <property type="taxonomic scope" value="Bacteria"/>
</dbReference>
<dbReference type="Proteomes" id="UP000006443">
    <property type="component" value="Unassembled WGS sequence"/>
</dbReference>
<accession>C0GEQ0</accession>
<feature type="domain" description="CoA carboxyltransferase N-terminal" evidence="1">
    <location>
        <begin position="10"/>
        <end position="272"/>
    </location>
</feature>
<proteinExistence type="predicted"/>
<keyword evidence="4" id="KW-1185">Reference proteome</keyword>
<evidence type="ECO:0000313" key="4">
    <source>
        <dbReference type="Proteomes" id="UP000006443"/>
    </source>
</evidence>
<dbReference type="PROSITE" id="PS50989">
    <property type="entry name" value="COA_CT_CTER"/>
    <property type="match status" value="1"/>
</dbReference>
<dbReference type="PROSITE" id="PS50980">
    <property type="entry name" value="COA_CT_NTER"/>
    <property type="match status" value="1"/>
</dbReference>
<dbReference type="SUPFAM" id="SSF52096">
    <property type="entry name" value="ClpP/crotonase"/>
    <property type="match status" value="2"/>
</dbReference>
<dbReference type="EMBL" id="ACJM01000004">
    <property type="protein sequence ID" value="EEG78082.1"/>
    <property type="molecule type" value="Genomic_DNA"/>
</dbReference>
<dbReference type="STRING" id="555088.DealDRAFT_0959"/>
<name>C0GEQ0_DETAL</name>
<dbReference type="InterPro" id="IPR034733">
    <property type="entry name" value="AcCoA_carboxyl_beta"/>
</dbReference>
<dbReference type="Gene3D" id="3.90.226.10">
    <property type="entry name" value="2-enoyl-CoA Hydratase, Chain A, domain 1"/>
    <property type="match status" value="2"/>
</dbReference>
<dbReference type="PANTHER" id="PTHR22855">
    <property type="entry name" value="ACETYL, PROPIONYL, PYRUVATE, AND GLUTACONYL CARBOXYLASE-RELATED"/>
    <property type="match status" value="1"/>
</dbReference>
<dbReference type="InterPro" id="IPR045190">
    <property type="entry name" value="MCCB/AccD1-like"/>
</dbReference>
<dbReference type="InterPro" id="IPR029045">
    <property type="entry name" value="ClpP/crotonase-like_dom_sf"/>
</dbReference>
<dbReference type="Pfam" id="PF01039">
    <property type="entry name" value="Carboxyl_trans"/>
    <property type="match status" value="1"/>
</dbReference>
<dbReference type="PANTHER" id="PTHR22855:SF13">
    <property type="entry name" value="METHYLCROTONOYL-COA CARBOXYLASE BETA CHAIN, MITOCHONDRIAL"/>
    <property type="match status" value="1"/>
</dbReference>
<gene>
    <name evidence="3" type="ORF">DealDRAFT_0959</name>
</gene>
<dbReference type="InterPro" id="IPR011763">
    <property type="entry name" value="COA_CT_C"/>
</dbReference>
<evidence type="ECO:0000259" key="1">
    <source>
        <dbReference type="PROSITE" id="PS50980"/>
    </source>
</evidence>